<sequence length="469" mass="51115">MVHSFLFVFFNKSNNATATAPPPAPPPPTSFEAPPSLNRNSKVDRSALLSDIRYGTRLKKTVTNDRSAPQISASKGPNDGSSEKVSCPVGIGGLFAQGMPRLRPTGNRPPGPQVPRDRPTSNTRVQSTAVNCPSQQIGMSHSQPPSPVMSSRRTTVTCTSDTIINDVVQPSHYAVGLTPRFPFPNDLSSSQVPPSTSRKHSLRNNSFNQSIVPNRVAPSFSMKHSTVSTGLNQSMRREAPRRPPPSVRPPPPPPPIKPPSLMRRQSFGAREVRNGIASHYHNVSQQGIKNLKNQAPLPPPSRNQSVPNNLNQIHLQSDSKRASGKLRTAPPPPPSTMSKVVPSANRPAPPPPPVRPPSVAPPLPQTVPCYIKASPPDVLPPPPPARNSYVFTDNFESRFSNKFHDISNLIPPSPFQNTPKTYPSKNFQNSRRRHQPPPPPPPPPENLSGSQPKLQVHLIRPFVNRISEC</sequence>
<feature type="compositionally biased region" description="Polar residues" evidence="1">
    <location>
        <begin position="186"/>
        <end position="196"/>
    </location>
</feature>
<gene>
    <name evidence="4" type="primary">LOC106470620</name>
</gene>
<feature type="compositionally biased region" description="Polar residues" evidence="1">
    <location>
        <begin position="64"/>
        <end position="84"/>
    </location>
</feature>
<evidence type="ECO:0000256" key="1">
    <source>
        <dbReference type="SAM" id="MobiDB-lite"/>
    </source>
</evidence>
<dbReference type="PROSITE" id="PS51082">
    <property type="entry name" value="WH2"/>
    <property type="match status" value="1"/>
</dbReference>
<feature type="region of interest" description="Disordered" evidence="1">
    <location>
        <begin position="16"/>
        <end position="45"/>
    </location>
</feature>
<dbReference type="CDD" id="cd22064">
    <property type="entry name" value="WH2_WAS_WASL"/>
    <property type="match status" value="1"/>
</dbReference>
<dbReference type="SMART" id="SM00246">
    <property type="entry name" value="WH2"/>
    <property type="match status" value="1"/>
</dbReference>
<dbReference type="Proteomes" id="UP000694941">
    <property type="component" value="Unplaced"/>
</dbReference>
<dbReference type="InterPro" id="IPR051412">
    <property type="entry name" value="Formin_Homology_Diaphanous_sf"/>
</dbReference>
<feature type="compositionally biased region" description="Polar residues" evidence="1">
    <location>
        <begin position="222"/>
        <end position="234"/>
    </location>
</feature>
<feature type="compositionally biased region" description="Pro residues" evidence="1">
    <location>
        <begin position="436"/>
        <end position="445"/>
    </location>
</feature>
<feature type="domain" description="WH2" evidence="2">
    <location>
        <begin position="44"/>
        <end position="61"/>
    </location>
</feature>
<dbReference type="RefSeq" id="XP_022254949.1">
    <property type="nucleotide sequence ID" value="XM_022399241.1"/>
</dbReference>
<dbReference type="PANTHER" id="PTHR45691">
    <property type="entry name" value="PROTEIN DIAPHANOUS"/>
    <property type="match status" value="1"/>
</dbReference>
<name>A0ABM1TGE3_LIMPO</name>
<feature type="compositionally biased region" description="Polar residues" evidence="1">
    <location>
        <begin position="203"/>
        <end position="212"/>
    </location>
</feature>
<feature type="compositionally biased region" description="Polar residues" evidence="1">
    <location>
        <begin position="415"/>
        <end position="429"/>
    </location>
</feature>
<evidence type="ECO:0000313" key="3">
    <source>
        <dbReference type="Proteomes" id="UP000694941"/>
    </source>
</evidence>
<protein>
    <submittedName>
        <fullName evidence="4">WAS/WASL-interacting protein family member 2-like</fullName>
    </submittedName>
</protein>
<feature type="region of interest" description="Disordered" evidence="1">
    <location>
        <begin position="316"/>
        <end position="386"/>
    </location>
</feature>
<accession>A0ABM1TGE3</accession>
<reference evidence="4" key="1">
    <citation type="submission" date="2025-08" db="UniProtKB">
        <authorList>
            <consortium name="RefSeq"/>
        </authorList>
    </citation>
    <scope>IDENTIFICATION</scope>
    <source>
        <tissue evidence="4">Muscle</tissue>
    </source>
</reference>
<feature type="compositionally biased region" description="Pro residues" evidence="1">
    <location>
        <begin position="242"/>
        <end position="258"/>
    </location>
</feature>
<dbReference type="InterPro" id="IPR003124">
    <property type="entry name" value="WH2_dom"/>
</dbReference>
<feature type="region of interest" description="Disordered" evidence="1">
    <location>
        <begin position="97"/>
        <end position="128"/>
    </location>
</feature>
<feature type="region of interest" description="Disordered" evidence="1">
    <location>
        <begin position="406"/>
        <end position="454"/>
    </location>
</feature>
<keyword evidence="3" id="KW-1185">Reference proteome</keyword>
<dbReference type="GeneID" id="106470620"/>
<organism evidence="3 4">
    <name type="scientific">Limulus polyphemus</name>
    <name type="common">Atlantic horseshoe crab</name>
    <dbReference type="NCBI Taxonomy" id="6850"/>
    <lineage>
        <taxon>Eukaryota</taxon>
        <taxon>Metazoa</taxon>
        <taxon>Ecdysozoa</taxon>
        <taxon>Arthropoda</taxon>
        <taxon>Chelicerata</taxon>
        <taxon>Merostomata</taxon>
        <taxon>Xiphosura</taxon>
        <taxon>Limulidae</taxon>
        <taxon>Limulus</taxon>
    </lineage>
</organism>
<feature type="region of interest" description="Disordered" evidence="1">
    <location>
        <begin position="60"/>
        <end position="85"/>
    </location>
</feature>
<feature type="region of interest" description="Disordered" evidence="1">
    <location>
        <begin position="186"/>
        <end position="262"/>
    </location>
</feature>
<feature type="compositionally biased region" description="Pro residues" evidence="1">
    <location>
        <begin position="347"/>
        <end position="365"/>
    </location>
</feature>
<proteinExistence type="predicted"/>
<evidence type="ECO:0000259" key="2">
    <source>
        <dbReference type="PROSITE" id="PS51082"/>
    </source>
</evidence>
<dbReference type="Pfam" id="PF02205">
    <property type="entry name" value="WH2"/>
    <property type="match status" value="1"/>
</dbReference>
<dbReference type="PANTHER" id="PTHR45691:SF6">
    <property type="entry name" value="PROTEIN DIAPHANOUS"/>
    <property type="match status" value="1"/>
</dbReference>
<evidence type="ECO:0000313" key="4">
    <source>
        <dbReference type="RefSeq" id="XP_022254949.1"/>
    </source>
</evidence>
<feature type="compositionally biased region" description="Pro residues" evidence="1">
    <location>
        <begin position="20"/>
        <end position="29"/>
    </location>
</feature>